<evidence type="ECO:0000256" key="3">
    <source>
        <dbReference type="ARBA" id="ARBA00022670"/>
    </source>
</evidence>
<dbReference type="GO" id="GO:0006508">
    <property type="term" value="P:proteolysis"/>
    <property type="evidence" value="ECO:0007669"/>
    <property type="project" value="UniProtKB-KW"/>
</dbReference>
<organism evidence="11">
    <name type="scientific">Rhodnius prolixus</name>
    <name type="common">Triatomid bug</name>
    <dbReference type="NCBI Taxonomy" id="13249"/>
    <lineage>
        <taxon>Eukaryota</taxon>
        <taxon>Metazoa</taxon>
        <taxon>Ecdysozoa</taxon>
        <taxon>Arthropoda</taxon>
        <taxon>Hexapoda</taxon>
        <taxon>Insecta</taxon>
        <taxon>Pterygota</taxon>
        <taxon>Neoptera</taxon>
        <taxon>Paraneoptera</taxon>
        <taxon>Hemiptera</taxon>
        <taxon>Heteroptera</taxon>
        <taxon>Panheteroptera</taxon>
        <taxon>Cimicomorpha</taxon>
        <taxon>Reduviidae</taxon>
        <taxon>Triatominae</taxon>
        <taxon>Rhodnius</taxon>
    </lineage>
</organism>
<evidence type="ECO:0000256" key="4">
    <source>
        <dbReference type="ARBA" id="ARBA00022729"/>
    </source>
</evidence>
<comment type="subcellular location">
    <subcellularLocation>
        <location evidence="1">Secreted</location>
    </subcellularLocation>
</comment>
<dbReference type="InterPro" id="IPR001254">
    <property type="entry name" value="Trypsin_dom"/>
</dbReference>
<evidence type="ECO:0000256" key="2">
    <source>
        <dbReference type="ARBA" id="ARBA00022525"/>
    </source>
</evidence>
<dbReference type="PRINTS" id="PR00722">
    <property type="entry name" value="CHYMOTRYPSIN"/>
</dbReference>
<dbReference type="InterPro" id="IPR001314">
    <property type="entry name" value="Peptidase_S1A"/>
</dbReference>
<dbReference type="EMBL" id="GAHY01002344">
    <property type="protein sequence ID" value="JAA75166.1"/>
    <property type="molecule type" value="mRNA"/>
</dbReference>
<dbReference type="GO" id="GO:0004252">
    <property type="term" value="F:serine-type endopeptidase activity"/>
    <property type="evidence" value="ECO:0007669"/>
    <property type="project" value="InterPro"/>
</dbReference>
<keyword evidence="2" id="KW-0964">Secreted</keyword>
<evidence type="ECO:0000256" key="8">
    <source>
        <dbReference type="ARBA" id="ARBA00023157"/>
    </source>
</evidence>
<accession>R4FKV1</accession>
<proteinExistence type="evidence at transcript level"/>
<dbReference type="HOGENOM" id="CLU_006842_7_6_1"/>
<dbReference type="PANTHER" id="PTHR24264:SF65">
    <property type="entry name" value="SRCR DOMAIN-CONTAINING PROTEIN"/>
    <property type="match status" value="1"/>
</dbReference>
<feature type="signal peptide" evidence="9">
    <location>
        <begin position="1"/>
        <end position="23"/>
    </location>
</feature>
<dbReference type="InterPro" id="IPR009003">
    <property type="entry name" value="Peptidase_S1_PA"/>
</dbReference>
<feature type="chain" id="PRO_5004371925" evidence="9">
    <location>
        <begin position="24"/>
        <end position="289"/>
    </location>
</feature>
<reference evidence="11" key="1">
    <citation type="submission" date="2013-04" db="EMBL/GenBank/DDBJ databases">
        <title>An insight into the transcriptome of the digestive tract of the blood sucking bug, Rhodnius prolixus.</title>
        <authorList>
            <person name="Ribeiro J.M.C."/>
            <person name="Genta F.A."/>
            <person name="Sorgine M.H.F."/>
            <person name="Paiva-Silva G.O."/>
            <person name="Majerowicz D."/>
            <person name="Medeiros M."/>
            <person name="Koerich L."/>
            <person name="Terra W.R."/>
            <person name="Ferreira C."/>
            <person name="Pimentel A.C."/>
            <person name="Bisch P.M."/>
            <person name="Diniz M.M.P."/>
            <person name="Nascimento R."/>
            <person name="Salmon D."/>
            <person name="Silber A.M."/>
            <person name="Alves M."/>
            <person name="Oliveira M.F."/>
            <person name="Gondim K.C."/>
            <person name="Silva Neto M.A.C."/>
            <person name="Atella G.C."/>
            <person name="Araujo H."/>
            <person name="Dias F.S."/>
            <person name="Polycarpo C.R."/>
            <person name="Fampa P."/>
            <person name="Melo A.C."/>
            <person name="Tanaka A.S."/>
            <person name="Balczun C."/>
            <person name="Oliveira J.H.M."/>
            <person name="Goncalves R."/>
            <person name="Lazoski C."/>
            <person name="Pereira M.A."/>
            <person name="Rivera-Pomar R."/>
            <person name="Diambra L."/>
            <person name="Schaub G.A."/>
            <person name="Garcia E.S."/>
            <person name="Azambuja P."/>
            <person name="Braz G.R.C."/>
            <person name="Oliveira P.L."/>
        </authorList>
    </citation>
    <scope>NUCLEOTIDE SEQUENCE</scope>
</reference>
<sequence length="289" mass="32230">MPSSTSLSCLLWFSFSTLAVVAGLQLPSFSASSLWRFIFPNQIRIVGGRPALNEECPYQALIRAYKGEVSYICGGSIISDQHILTAAHCLQGMDYMLVQVGSQSLKYQPGTPIFQVSPKDVIFHKDYDQYLMKNDIAIIPLKYKIPYLLDYIKPVRLPKLSQREPDVFDDYQARISGWGKVHDSDTKAQANLQTAKVTVMPFWQCRIYFSIMYYELDDSQICTLYQGSGTCNGDSGGGLVIEEEDGIETIIGIVSFGTQLCESGSPGVYTNVGAYLSWISQHTGVHLRQ</sequence>
<dbReference type="InterPro" id="IPR018114">
    <property type="entry name" value="TRYPSIN_HIS"/>
</dbReference>
<evidence type="ECO:0000256" key="6">
    <source>
        <dbReference type="ARBA" id="ARBA00022825"/>
    </source>
</evidence>
<evidence type="ECO:0000256" key="9">
    <source>
        <dbReference type="SAM" id="SignalP"/>
    </source>
</evidence>
<dbReference type="PROSITE" id="PS00134">
    <property type="entry name" value="TRYPSIN_HIS"/>
    <property type="match status" value="1"/>
</dbReference>
<keyword evidence="8" id="KW-1015">Disulfide bond</keyword>
<keyword evidence="5" id="KW-0378">Hydrolase</keyword>
<dbReference type="SMART" id="SM00020">
    <property type="entry name" value="Tryp_SPc"/>
    <property type="match status" value="1"/>
</dbReference>
<name>R4FKV1_RHOPR</name>
<dbReference type="CDD" id="cd00190">
    <property type="entry name" value="Tryp_SPc"/>
    <property type="match status" value="1"/>
</dbReference>
<dbReference type="VEuPathDB" id="VectorBase:RPRC004248"/>
<dbReference type="Gene3D" id="2.40.10.10">
    <property type="entry name" value="Trypsin-like serine proteases"/>
    <property type="match status" value="1"/>
</dbReference>
<dbReference type="AlphaFoldDB" id="R4FKV1"/>
<evidence type="ECO:0000256" key="7">
    <source>
        <dbReference type="ARBA" id="ARBA00023145"/>
    </source>
</evidence>
<dbReference type="FunFam" id="2.40.10.10:FF:000146">
    <property type="entry name" value="Serine protease 53"/>
    <property type="match status" value="1"/>
</dbReference>
<feature type="domain" description="Peptidase S1" evidence="10">
    <location>
        <begin position="45"/>
        <end position="284"/>
    </location>
</feature>
<keyword evidence="6" id="KW-0720">Serine protease</keyword>
<evidence type="ECO:0000259" key="10">
    <source>
        <dbReference type="PROSITE" id="PS50240"/>
    </source>
</evidence>
<keyword evidence="4 9" id="KW-0732">Signal</keyword>
<dbReference type="GO" id="GO:0005615">
    <property type="term" value="C:extracellular space"/>
    <property type="evidence" value="ECO:0007669"/>
    <property type="project" value="TreeGrafter"/>
</dbReference>
<dbReference type="PANTHER" id="PTHR24264">
    <property type="entry name" value="TRYPSIN-RELATED"/>
    <property type="match status" value="1"/>
</dbReference>
<evidence type="ECO:0000313" key="11">
    <source>
        <dbReference type="EMBL" id="JAA75166.1"/>
    </source>
</evidence>
<dbReference type="InterPro" id="IPR050127">
    <property type="entry name" value="Serine_Proteases_S1"/>
</dbReference>
<dbReference type="SUPFAM" id="SSF50494">
    <property type="entry name" value="Trypsin-like serine proteases"/>
    <property type="match status" value="1"/>
</dbReference>
<keyword evidence="7" id="KW-0865">Zymogen</keyword>
<evidence type="ECO:0000256" key="1">
    <source>
        <dbReference type="ARBA" id="ARBA00004613"/>
    </source>
</evidence>
<dbReference type="PROSITE" id="PS50240">
    <property type="entry name" value="TRYPSIN_DOM"/>
    <property type="match status" value="1"/>
</dbReference>
<dbReference type="Pfam" id="PF00089">
    <property type="entry name" value="Trypsin"/>
    <property type="match status" value="1"/>
</dbReference>
<keyword evidence="3 11" id="KW-0645">Protease</keyword>
<dbReference type="InterPro" id="IPR043504">
    <property type="entry name" value="Peptidase_S1_PA_chymotrypsin"/>
</dbReference>
<evidence type="ECO:0000256" key="5">
    <source>
        <dbReference type="ARBA" id="ARBA00022801"/>
    </source>
</evidence>
<protein>
    <submittedName>
        <fullName evidence="11">Putative trypsin-like serine protease</fullName>
    </submittedName>
</protein>